<dbReference type="Proteomes" id="UP000054558">
    <property type="component" value="Unassembled WGS sequence"/>
</dbReference>
<dbReference type="FunFam" id="3.40.640.10:FF:000020">
    <property type="entry name" value="sphingosine-1-phosphate lyase 1"/>
    <property type="match status" value="1"/>
</dbReference>
<evidence type="ECO:0000256" key="18">
    <source>
        <dbReference type="PIRSR" id="PIRSR602129-50"/>
    </source>
</evidence>
<dbReference type="EC" id="4.1.2.27" evidence="15"/>
<protein>
    <recommendedName>
        <fullName evidence="17">Sphingosine-1-phosphate lyase</fullName>
        <ecNumber evidence="15">4.1.2.27</ecNumber>
    </recommendedName>
    <alternativeName>
        <fullName evidence="16">Sphingosine-1-phosphate aldolase</fullName>
    </alternativeName>
</protein>
<dbReference type="InterPro" id="IPR050477">
    <property type="entry name" value="GrpII_AminoAcid_Decarb"/>
</dbReference>
<evidence type="ECO:0000313" key="20">
    <source>
        <dbReference type="EMBL" id="GAQ80737.1"/>
    </source>
</evidence>
<keyword evidence="10" id="KW-1133">Transmembrane helix</keyword>
<keyword evidence="6" id="KW-0256">Endoplasmic reticulum</keyword>
<sequence>MKSCCQESLMEGGVKGLHRAWTLLSQHLPPELKDTLVTHWHHAGNSTSTLRDQLNGQLAAQEPLKVVIGVVVAVLLLQQVLHLLRAVVTAIQDDGIVGSVVKVAFRVLKSLPFVGAFIQKEKDKVVSKITEGFQHSSIDRLRELPKAGKSQEEVLTLLQDIKSKDKEWQGRCSGTVYMGGPEYDEYSRVLTAAYGLFAHTNPLHPDVFPSGQRFEKEVVAMGASLFGGDDQVCGNVTTGGTESILMAIKTARDYARAVRGITQPELVMAESAHPAYDKGCHYFGIKLRRARVGRDYRADVASIRRHINANTVMIVASAPGYPHGTIDDVEALGRLALKKGICLHVDCCLGGFVLPFARELGYPIPAFDFSVPGVTSISADLHKYGLAPKGNSLILYRNRQLRRHQFLAVTEWTGGLYVSPTATGSRAGGLQAAAWAALLLNGREGYLQVTKRIMEAAKAIRKGIDAIDGLFVLGDPVVTVVAFGSRELDVYKVNDVMSAKGWSLNALQRPPSVHICVTLQHVDVVDAFLRDLAEAVETVRSSPDKLDQGMAPIYGAAGKMPDRGTVGDLLVAYMDAAC</sequence>
<keyword evidence="13 19" id="KW-0456">Lyase</keyword>
<evidence type="ECO:0000256" key="9">
    <source>
        <dbReference type="ARBA" id="ARBA00022968"/>
    </source>
</evidence>
<dbReference type="AlphaFoldDB" id="A0A0U9HIK6"/>
<dbReference type="Gene3D" id="3.40.640.10">
    <property type="entry name" value="Type I PLP-dependent aspartate aminotransferase-like (Major domain)"/>
    <property type="match status" value="1"/>
</dbReference>
<comment type="pathway">
    <text evidence="4">Sphingolipid metabolism.</text>
</comment>
<evidence type="ECO:0000256" key="19">
    <source>
        <dbReference type="RuleBase" id="RU000382"/>
    </source>
</evidence>
<evidence type="ECO:0000256" key="14">
    <source>
        <dbReference type="ARBA" id="ARBA00038302"/>
    </source>
</evidence>
<dbReference type="GO" id="GO:0019752">
    <property type="term" value="P:carboxylic acid metabolic process"/>
    <property type="evidence" value="ECO:0007669"/>
    <property type="project" value="InterPro"/>
</dbReference>
<evidence type="ECO:0000256" key="17">
    <source>
        <dbReference type="ARBA" id="ARBA00067991"/>
    </source>
</evidence>
<dbReference type="SUPFAM" id="SSF53383">
    <property type="entry name" value="PLP-dependent transferases"/>
    <property type="match status" value="1"/>
</dbReference>
<keyword evidence="11" id="KW-0443">Lipid metabolism</keyword>
<dbReference type="OrthoDB" id="10254570at2759"/>
<keyword evidence="5" id="KW-0812">Transmembrane</keyword>
<evidence type="ECO:0000256" key="7">
    <source>
        <dbReference type="ARBA" id="ARBA00022898"/>
    </source>
</evidence>
<keyword evidence="12" id="KW-0472">Membrane</keyword>
<keyword evidence="8" id="KW-0746">Sphingolipid metabolism</keyword>
<dbReference type="FunFam" id="6.10.140.2150:FF:000001">
    <property type="entry name" value="Sphingosine-1-phosphate lyase 1"/>
    <property type="match status" value="1"/>
</dbReference>
<proteinExistence type="inferred from homology"/>
<dbReference type="GO" id="GO:0005783">
    <property type="term" value="C:endoplasmic reticulum"/>
    <property type="evidence" value="ECO:0000318"/>
    <property type="project" value="GO_Central"/>
</dbReference>
<comment type="subcellular location">
    <subcellularLocation>
        <location evidence="2">Endoplasmic reticulum membrane</location>
        <topology evidence="2">Single-pass type III membrane protein</topology>
    </subcellularLocation>
</comment>
<dbReference type="OMA" id="FKDHQFT"/>
<comment type="similarity">
    <text evidence="14">Belongs to the group II decarboxylase family. Sphingosine-1-phosphate lyase subfamily.</text>
</comment>
<dbReference type="GO" id="GO:0030170">
    <property type="term" value="F:pyridoxal phosphate binding"/>
    <property type="evidence" value="ECO:0007669"/>
    <property type="project" value="InterPro"/>
</dbReference>
<evidence type="ECO:0000256" key="16">
    <source>
        <dbReference type="ARBA" id="ARBA00042568"/>
    </source>
</evidence>
<dbReference type="Gene3D" id="3.90.1150.10">
    <property type="entry name" value="Aspartate Aminotransferase, domain 1"/>
    <property type="match status" value="1"/>
</dbReference>
<accession>A0A0U9HIK6</accession>
<evidence type="ECO:0000256" key="10">
    <source>
        <dbReference type="ARBA" id="ARBA00022989"/>
    </source>
</evidence>
<comment type="pathway">
    <text evidence="3">Lipid metabolism; sphingolipid metabolism.</text>
</comment>
<keyword evidence="21" id="KW-1185">Reference proteome</keyword>
<dbReference type="InterPro" id="IPR015422">
    <property type="entry name" value="PyrdxlP-dep_Trfase_small"/>
</dbReference>
<evidence type="ECO:0000256" key="8">
    <source>
        <dbReference type="ARBA" id="ARBA00022919"/>
    </source>
</evidence>
<evidence type="ECO:0000256" key="6">
    <source>
        <dbReference type="ARBA" id="ARBA00022824"/>
    </source>
</evidence>
<evidence type="ECO:0000256" key="15">
    <source>
        <dbReference type="ARBA" id="ARBA00038965"/>
    </source>
</evidence>
<dbReference type="Pfam" id="PF00282">
    <property type="entry name" value="Pyridoxal_deC"/>
    <property type="match status" value="1"/>
</dbReference>
<name>A0A0U9HIK6_KLENI</name>
<evidence type="ECO:0000256" key="3">
    <source>
        <dbReference type="ARBA" id="ARBA00004760"/>
    </source>
</evidence>
<dbReference type="GO" id="GO:0008117">
    <property type="term" value="F:sphinganine-1-phosphate aldolase activity"/>
    <property type="evidence" value="ECO:0000318"/>
    <property type="project" value="GO_Central"/>
</dbReference>
<dbReference type="InterPro" id="IPR015424">
    <property type="entry name" value="PyrdxlP-dep_Trfase"/>
</dbReference>
<gene>
    <name evidence="20" type="ORF">KFL_000610150</name>
</gene>
<dbReference type="GO" id="GO:0030149">
    <property type="term" value="P:sphingolipid catabolic process"/>
    <property type="evidence" value="ECO:0000318"/>
    <property type="project" value="GO_Central"/>
</dbReference>
<comment type="cofactor">
    <cofactor evidence="1 18 19">
        <name>pyridoxal 5'-phosphate</name>
        <dbReference type="ChEBI" id="CHEBI:597326"/>
    </cofactor>
</comment>
<dbReference type="FunFam" id="3.90.1150.10:FF:000020">
    <property type="entry name" value="Sphingosine-1-phosphate lyase 1"/>
    <property type="match status" value="1"/>
</dbReference>
<dbReference type="GO" id="GO:0005789">
    <property type="term" value="C:endoplasmic reticulum membrane"/>
    <property type="evidence" value="ECO:0007669"/>
    <property type="project" value="UniProtKB-SubCell"/>
</dbReference>
<keyword evidence="7 18" id="KW-0663">Pyridoxal phosphate</keyword>
<evidence type="ECO:0000256" key="2">
    <source>
        <dbReference type="ARBA" id="ARBA00004643"/>
    </source>
</evidence>
<dbReference type="PANTHER" id="PTHR42735:SF6">
    <property type="entry name" value="SPHINGOSINE-1-PHOSPHATE LYASE 1"/>
    <property type="match status" value="1"/>
</dbReference>
<evidence type="ECO:0000256" key="12">
    <source>
        <dbReference type="ARBA" id="ARBA00023136"/>
    </source>
</evidence>
<evidence type="ECO:0000256" key="1">
    <source>
        <dbReference type="ARBA" id="ARBA00001933"/>
    </source>
</evidence>
<dbReference type="EMBL" id="DF237010">
    <property type="protein sequence ID" value="GAQ80737.1"/>
    <property type="molecule type" value="Genomic_DNA"/>
</dbReference>
<evidence type="ECO:0000256" key="11">
    <source>
        <dbReference type="ARBA" id="ARBA00023098"/>
    </source>
</evidence>
<feature type="modified residue" description="N6-(pyridoxal phosphate)lysine" evidence="18">
    <location>
        <position position="383"/>
    </location>
</feature>
<evidence type="ECO:0000256" key="5">
    <source>
        <dbReference type="ARBA" id="ARBA00022692"/>
    </source>
</evidence>
<organism evidence="20 21">
    <name type="scientific">Klebsormidium nitens</name>
    <name type="common">Green alga</name>
    <name type="synonym">Ulothrix nitens</name>
    <dbReference type="NCBI Taxonomy" id="105231"/>
    <lineage>
        <taxon>Eukaryota</taxon>
        <taxon>Viridiplantae</taxon>
        <taxon>Streptophyta</taxon>
        <taxon>Klebsormidiophyceae</taxon>
        <taxon>Klebsormidiales</taxon>
        <taxon>Klebsormidiaceae</taxon>
        <taxon>Klebsormidium</taxon>
    </lineage>
</organism>
<dbReference type="InterPro" id="IPR015421">
    <property type="entry name" value="PyrdxlP-dep_Trfase_major"/>
</dbReference>
<dbReference type="PANTHER" id="PTHR42735">
    <property type="match status" value="1"/>
</dbReference>
<reference evidence="20 21" key="1">
    <citation type="journal article" date="2014" name="Nat. Commun.">
        <title>Klebsormidium flaccidum genome reveals primary factors for plant terrestrial adaptation.</title>
        <authorList>
            <person name="Hori K."/>
            <person name="Maruyama F."/>
            <person name="Fujisawa T."/>
            <person name="Togashi T."/>
            <person name="Yamamoto N."/>
            <person name="Seo M."/>
            <person name="Sato S."/>
            <person name="Yamada T."/>
            <person name="Mori H."/>
            <person name="Tajima N."/>
            <person name="Moriyama T."/>
            <person name="Ikeuchi M."/>
            <person name="Watanabe M."/>
            <person name="Wada H."/>
            <person name="Kobayashi K."/>
            <person name="Saito M."/>
            <person name="Masuda T."/>
            <person name="Sasaki-Sekimoto Y."/>
            <person name="Mashiguchi K."/>
            <person name="Awai K."/>
            <person name="Shimojima M."/>
            <person name="Masuda S."/>
            <person name="Iwai M."/>
            <person name="Nobusawa T."/>
            <person name="Narise T."/>
            <person name="Kondo S."/>
            <person name="Saito H."/>
            <person name="Sato R."/>
            <person name="Murakawa M."/>
            <person name="Ihara Y."/>
            <person name="Oshima-Yamada Y."/>
            <person name="Ohtaka K."/>
            <person name="Satoh M."/>
            <person name="Sonobe K."/>
            <person name="Ishii M."/>
            <person name="Ohtani R."/>
            <person name="Kanamori-Sato M."/>
            <person name="Honoki R."/>
            <person name="Miyazaki D."/>
            <person name="Mochizuki H."/>
            <person name="Umetsu J."/>
            <person name="Higashi K."/>
            <person name="Shibata D."/>
            <person name="Kamiya Y."/>
            <person name="Sato N."/>
            <person name="Nakamura Y."/>
            <person name="Tabata S."/>
            <person name="Ida S."/>
            <person name="Kurokawa K."/>
            <person name="Ohta H."/>
        </authorList>
    </citation>
    <scope>NUCLEOTIDE SEQUENCE [LARGE SCALE GENOMIC DNA]</scope>
    <source>
        <strain evidence="20 21">NIES-2285</strain>
    </source>
</reference>
<keyword evidence="9" id="KW-0735">Signal-anchor</keyword>
<evidence type="ECO:0000256" key="4">
    <source>
        <dbReference type="ARBA" id="ARBA00004991"/>
    </source>
</evidence>
<dbReference type="Gene3D" id="6.10.140.2150">
    <property type="match status" value="1"/>
</dbReference>
<dbReference type="InterPro" id="IPR002129">
    <property type="entry name" value="PyrdxlP-dep_de-COase"/>
</dbReference>
<dbReference type="STRING" id="105231.A0A0U9HIK6"/>
<evidence type="ECO:0000256" key="13">
    <source>
        <dbReference type="ARBA" id="ARBA00023239"/>
    </source>
</evidence>
<evidence type="ECO:0000313" key="21">
    <source>
        <dbReference type="Proteomes" id="UP000054558"/>
    </source>
</evidence>